<organism evidence="12 13">
    <name type="scientific">Paucimonas lemoignei</name>
    <name type="common">Pseudomonas lemoignei</name>
    <dbReference type="NCBI Taxonomy" id="29443"/>
    <lineage>
        <taxon>Bacteria</taxon>
        <taxon>Pseudomonadati</taxon>
        <taxon>Pseudomonadota</taxon>
        <taxon>Betaproteobacteria</taxon>
        <taxon>Burkholderiales</taxon>
        <taxon>Burkholderiaceae</taxon>
        <taxon>Paucimonas</taxon>
    </lineage>
</organism>
<evidence type="ECO:0000313" key="13">
    <source>
        <dbReference type="Proteomes" id="UP000295382"/>
    </source>
</evidence>
<feature type="active site" evidence="9">
    <location>
        <position position="146"/>
    </location>
</feature>
<evidence type="ECO:0000256" key="9">
    <source>
        <dbReference type="HAMAP-Rule" id="MF_00161"/>
    </source>
</evidence>
<evidence type="ECO:0000256" key="2">
    <source>
        <dbReference type="ARBA" id="ARBA00022475"/>
    </source>
</evidence>
<comment type="subcellular location">
    <subcellularLocation>
        <location evidence="9">Cell membrane</location>
        <topology evidence="9">Multi-pass membrane protein</topology>
    </subcellularLocation>
</comment>
<dbReference type="Proteomes" id="UP000295382">
    <property type="component" value="Unassembled WGS sequence"/>
</dbReference>
<reference evidence="12 13" key="1">
    <citation type="submission" date="2019-03" db="EMBL/GenBank/DDBJ databases">
        <title>Genomic Encyclopedia of Type Strains, Phase IV (KMG-IV): sequencing the most valuable type-strain genomes for metagenomic binning, comparative biology and taxonomic classification.</title>
        <authorList>
            <person name="Goeker M."/>
        </authorList>
    </citation>
    <scope>NUCLEOTIDE SEQUENCE [LARGE SCALE GENOMIC DNA]</scope>
    <source>
        <strain evidence="12 13">DSM 7445</strain>
    </source>
</reference>
<gene>
    <name evidence="9" type="primary">lspA</name>
    <name evidence="12" type="ORF">EDC30_102398</name>
</gene>
<keyword evidence="3 9" id="KW-0645">Protease</keyword>
<dbReference type="OrthoDB" id="9810259at2"/>
<dbReference type="AlphaFoldDB" id="A0A4R3HZ36"/>
<name>A0A4R3HZ36_PAULE</name>
<comment type="pathway">
    <text evidence="9">Protein modification; lipoprotein biosynthesis (signal peptide cleavage).</text>
</comment>
<dbReference type="Pfam" id="PF01252">
    <property type="entry name" value="Peptidase_A8"/>
    <property type="match status" value="1"/>
</dbReference>
<keyword evidence="5 9" id="KW-0064">Aspartyl protease</keyword>
<feature type="transmembrane region" description="Helical" evidence="9">
    <location>
        <begin position="6"/>
        <end position="28"/>
    </location>
</feature>
<dbReference type="GO" id="GO:0004190">
    <property type="term" value="F:aspartic-type endopeptidase activity"/>
    <property type="evidence" value="ECO:0007669"/>
    <property type="project" value="UniProtKB-UniRule"/>
</dbReference>
<keyword evidence="4 9" id="KW-0812">Transmembrane</keyword>
<evidence type="ECO:0000256" key="10">
    <source>
        <dbReference type="RuleBase" id="RU000594"/>
    </source>
</evidence>
<feature type="transmembrane region" description="Helical" evidence="9">
    <location>
        <begin position="101"/>
        <end position="118"/>
    </location>
</feature>
<keyword evidence="7 9" id="KW-1133">Transmembrane helix</keyword>
<comment type="function">
    <text evidence="9 10">This protein specifically catalyzes the removal of signal peptides from prolipoproteins.</text>
</comment>
<feature type="active site" evidence="9">
    <location>
        <position position="128"/>
    </location>
</feature>
<dbReference type="RefSeq" id="WP_132257710.1">
    <property type="nucleotide sequence ID" value="NZ_SLZQ01000002.1"/>
</dbReference>
<evidence type="ECO:0000256" key="8">
    <source>
        <dbReference type="ARBA" id="ARBA00023136"/>
    </source>
</evidence>
<evidence type="ECO:0000256" key="11">
    <source>
        <dbReference type="RuleBase" id="RU004181"/>
    </source>
</evidence>
<evidence type="ECO:0000256" key="7">
    <source>
        <dbReference type="ARBA" id="ARBA00022989"/>
    </source>
</evidence>
<evidence type="ECO:0000313" key="12">
    <source>
        <dbReference type="EMBL" id="TCS38657.1"/>
    </source>
</evidence>
<comment type="catalytic activity">
    <reaction evidence="9 10">
        <text>Release of signal peptides from bacterial membrane prolipoproteins. Hydrolyzes -Xaa-Yaa-Zaa-|-(S,diacylglyceryl)Cys-, in which Xaa is hydrophobic (preferably Leu), and Yaa (Ala or Ser) and Zaa (Gly or Ala) have small, neutral side chains.</text>
        <dbReference type="EC" id="3.4.23.36"/>
    </reaction>
</comment>
<dbReference type="PANTHER" id="PTHR33695:SF1">
    <property type="entry name" value="LIPOPROTEIN SIGNAL PEPTIDASE"/>
    <property type="match status" value="1"/>
</dbReference>
<keyword evidence="6 9" id="KW-0378">Hydrolase</keyword>
<dbReference type="PROSITE" id="PS00855">
    <property type="entry name" value="SPASE_II"/>
    <property type="match status" value="1"/>
</dbReference>
<proteinExistence type="inferred from homology"/>
<comment type="caution">
    <text evidence="12">The sequence shown here is derived from an EMBL/GenBank/DDBJ whole genome shotgun (WGS) entry which is preliminary data.</text>
</comment>
<dbReference type="EMBL" id="SLZQ01000002">
    <property type="protein sequence ID" value="TCS38657.1"/>
    <property type="molecule type" value="Genomic_DNA"/>
</dbReference>
<sequence>MAKNRAISASGGNALLPWLGIAVIVLLLDQLTKITILKLFSYGQSMPVTSFFNLVLVYNKGAAFSFLAAQGGWQRWLFTALGIGAAIFIVYLLKRHSAQRMFCWALALILGGAVGNVIDRVAYGHVIDFLDFHIGNWHWPAFNVADSAICIGAVLFVLDELRRVKK</sequence>
<dbReference type="NCBIfam" id="TIGR00077">
    <property type="entry name" value="lspA"/>
    <property type="match status" value="1"/>
</dbReference>
<dbReference type="GO" id="GO:0005886">
    <property type="term" value="C:plasma membrane"/>
    <property type="evidence" value="ECO:0007669"/>
    <property type="project" value="UniProtKB-SubCell"/>
</dbReference>
<evidence type="ECO:0000256" key="4">
    <source>
        <dbReference type="ARBA" id="ARBA00022692"/>
    </source>
</evidence>
<comment type="similarity">
    <text evidence="1 9 11">Belongs to the peptidase A8 family.</text>
</comment>
<dbReference type="PANTHER" id="PTHR33695">
    <property type="entry name" value="LIPOPROTEIN SIGNAL PEPTIDASE"/>
    <property type="match status" value="1"/>
</dbReference>
<dbReference type="InterPro" id="IPR001872">
    <property type="entry name" value="Peptidase_A8"/>
</dbReference>
<dbReference type="EC" id="3.4.23.36" evidence="9"/>
<dbReference type="GO" id="GO:0006508">
    <property type="term" value="P:proteolysis"/>
    <property type="evidence" value="ECO:0007669"/>
    <property type="project" value="UniProtKB-KW"/>
</dbReference>
<accession>A0A4R3HZ36</accession>
<evidence type="ECO:0000256" key="3">
    <source>
        <dbReference type="ARBA" id="ARBA00022670"/>
    </source>
</evidence>
<dbReference type="HAMAP" id="MF_00161">
    <property type="entry name" value="LspA"/>
    <property type="match status" value="1"/>
</dbReference>
<protein>
    <recommendedName>
        <fullName evidence="9">Lipoprotein signal peptidase</fullName>
        <ecNumber evidence="9">3.4.23.36</ecNumber>
    </recommendedName>
    <alternativeName>
        <fullName evidence="9">Prolipoprotein signal peptidase</fullName>
    </alternativeName>
    <alternativeName>
        <fullName evidence="9">Signal peptidase II</fullName>
        <shortName evidence="9">SPase II</shortName>
    </alternativeName>
</protein>
<evidence type="ECO:0000256" key="1">
    <source>
        <dbReference type="ARBA" id="ARBA00006139"/>
    </source>
</evidence>
<feature type="transmembrane region" description="Helical" evidence="9">
    <location>
        <begin position="48"/>
        <end position="69"/>
    </location>
</feature>
<keyword evidence="8 9" id="KW-0472">Membrane</keyword>
<feature type="transmembrane region" description="Helical" evidence="9">
    <location>
        <begin position="138"/>
        <end position="158"/>
    </location>
</feature>
<keyword evidence="13" id="KW-1185">Reference proteome</keyword>
<dbReference type="UniPathway" id="UPA00665"/>
<dbReference type="PRINTS" id="PR00781">
    <property type="entry name" value="LIPOSIGPTASE"/>
</dbReference>
<feature type="transmembrane region" description="Helical" evidence="9">
    <location>
        <begin position="75"/>
        <end position="94"/>
    </location>
</feature>
<evidence type="ECO:0000256" key="6">
    <source>
        <dbReference type="ARBA" id="ARBA00022801"/>
    </source>
</evidence>
<keyword evidence="2 9" id="KW-1003">Cell membrane</keyword>
<evidence type="ECO:0000256" key="5">
    <source>
        <dbReference type="ARBA" id="ARBA00022750"/>
    </source>
</evidence>